<keyword evidence="2 7" id="KW-0408">Iron</keyword>
<evidence type="ECO:0000256" key="7">
    <source>
        <dbReference type="HAMAP-Rule" id="MF_00323"/>
    </source>
</evidence>
<dbReference type="Proteomes" id="UP001589707">
    <property type="component" value="Unassembled WGS sequence"/>
</dbReference>
<comment type="function">
    <text evidence="7">Involved in coproporphyrin-dependent heme b biosynthesis. Catalyzes the insertion of ferrous iron into coproporphyrin III to form Fe-coproporphyrin III.</text>
</comment>
<evidence type="ECO:0000256" key="6">
    <source>
        <dbReference type="ARBA" id="ARBA00024536"/>
    </source>
</evidence>
<evidence type="ECO:0000256" key="5">
    <source>
        <dbReference type="ARBA" id="ARBA00023244"/>
    </source>
</evidence>
<organism evidence="9 10">
    <name type="scientific">Brevibacterium otitidis</name>
    <dbReference type="NCBI Taxonomy" id="53364"/>
    <lineage>
        <taxon>Bacteria</taxon>
        <taxon>Bacillati</taxon>
        <taxon>Actinomycetota</taxon>
        <taxon>Actinomycetes</taxon>
        <taxon>Micrococcales</taxon>
        <taxon>Brevibacteriaceae</taxon>
        <taxon>Brevibacterium</taxon>
    </lineage>
</organism>
<accession>A0ABV5X6F6</accession>
<dbReference type="InterPro" id="IPR033659">
    <property type="entry name" value="Ferrochelatase_N"/>
</dbReference>
<feature type="binding site" evidence="7">
    <location>
        <position position="284"/>
    </location>
    <ligand>
        <name>Fe(2+)</name>
        <dbReference type="ChEBI" id="CHEBI:29033"/>
    </ligand>
</feature>
<sequence length="376" mass="41059">MGAVTTSNLKPFDAVVLMSFGGPEKPEEVVPFLQNVTRGRGIPDERLEEVGEHYFSFGGRSPINEQNRALKSALEAAFEARGIDAALLWGNRNWAPFLSDVLRAQAAEGARSFLAIDTSAYSSYSSCRQYREDFGAVTAQLAEEGISVEIDKIRQYYNHPGFAAAELDAVRQALADFTAQVGEIDPAQHRLLYVTHSIPTAMQRASEARTAGYRGQHQQLIDWIAEQLGQELILESELVYCSRSGPPQVPWLEPDVNDRMEELKEDGVTGVILVPIGFVSDHMEVKFDLDTEAKETAERLGMAFTRAATVGTHEAFVSGLVDLVEERAAQRRGESVEAPAVTPEGALQPGTGACSIDCCLGMKDRPVLPQWESAAG</sequence>
<dbReference type="EMBL" id="JBHMAU010000133">
    <property type="protein sequence ID" value="MFB9777981.1"/>
    <property type="molecule type" value="Genomic_DNA"/>
</dbReference>
<dbReference type="PANTHER" id="PTHR11108">
    <property type="entry name" value="FERROCHELATASE"/>
    <property type="match status" value="1"/>
</dbReference>
<dbReference type="Pfam" id="PF00762">
    <property type="entry name" value="Ferrochelatase"/>
    <property type="match status" value="1"/>
</dbReference>
<dbReference type="PANTHER" id="PTHR11108:SF1">
    <property type="entry name" value="FERROCHELATASE, MITOCHONDRIAL"/>
    <property type="match status" value="1"/>
</dbReference>
<evidence type="ECO:0000256" key="1">
    <source>
        <dbReference type="ARBA" id="ARBA00004744"/>
    </source>
</evidence>
<dbReference type="CDD" id="cd00419">
    <property type="entry name" value="Ferrochelatase_C"/>
    <property type="match status" value="1"/>
</dbReference>
<comment type="catalytic activity">
    <reaction evidence="6">
        <text>Fe-coproporphyrin III + 2 H(+) = coproporphyrin III + Fe(2+)</text>
        <dbReference type="Rhea" id="RHEA:49572"/>
        <dbReference type="ChEBI" id="CHEBI:15378"/>
        <dbReference type="ChEBI" id="CHEBI:29033"/>
        <dbReference type="ChEBI" id="CHEBI:68438"/>
        <dbReference type="ChEBI" id="CHEBI:131725"/>
        <dbReference type="EC" id="4.99.1.9"/>
    </reaction>
    <physiologicalReaction direction="right-to-left" evidence="6">
        <dbReference type="Rhea" id="RHEA:49574"/>
    </physiologicalReaction>
</comment>
<keyword evidence="7" id="KW-0963">Cytoplasm</keyword>
<proteinExistence type="inferred from homology"/>
<name>A0ABV5X6F6_9MICO</name>
<dbReference type="NCBIfam" id="NF000689">
    <property type="entry name" value="PRK00035.2-1"/>
    <property type="match status" value="1"/>
</dbReference>
<comment type="caution">
    <text evidence="7">Lacks conserved residue(s) required for the propagation of feature annotation.</text>
</comment>
<feature type="binding site" evidence="7">
    <location>
        <position position="130"/>
    </location>
    <ligand>
        <name>Fe-coproporphyrin III</name>
        <dbReference type="ChEBI" id="CHEBI:68438"/>
    </ligand>
</feature>
<dbReference type="CDD" id="cd03411">
    <property type="entry name" value="Ferrochelatase_N"/>
    <property type="match status" value="1"/>
</dbReference>
<keyword evidence="5 7" id="KW-0627">Porphyrin biosynthesis</keyword>
<dbReference type="HAMAP" id="MF_00323">
    <property type="entry name" value="Ferrochelatase"/>
    <property type="match status" value="1"/>
</dbReference>
<evidence type="ECO:0000256" key="4">
    <source>
        <dbReference type="ARBA" id="ARBA00023239"/>
    </source>
</evidence>
<dbReference type="RefSeq" id="WP_376841994.1">
    <property type="nucleotide sequence ID" value="NZ_JBHMAU010000133.1"/>
</dbReference>
<dbReference type="SUPFAM" id="SSF53800">
    <property type="entry name" value="Chelatase"/>
    <property type="match status" value="1"/>
</dbReference>
<feature type="binding site" evidence="7">
    <location>
        <position position="61"/>
    </location>
    <ligand>
        <name>Fe-coproporphyrin III</name>
        <dbReference type="ChEBI" id="CHEBI:68438"/>
    </ligand>
</feature>
<feature type="binding site" evidence="7">
    <location>
        <position position="196"/>
    </location>
    <ligand>
        <name>Fe(2+)</name>
        <dbReference type="ChEBI" id="CHEBI:29033"/>
    </ligand>
</feature>
<comment type="pathway">
    <text evidence="1 7">Porphyrin-containing compound metabolism; protoheme biosynthesis.</text>
</comment>
<comment type="caution">
    <text evidence="9">The sequence shown here is derived from an EMBL/GenBank/DDBJ whole genome shotgun (WGS) entry which is preliminary data.</text>
</comment>
<evidence type="ECO:0000313" key="9">
    <source>
        <dbReference type="EMBL" id="MFB9777981.1"/>
    </source>
</evidence>
<dbReference type="NCBIfam" id="TIGR00109">
    <property type="entry name" value="hemH"/>
    <property type="match status" value="1"/>
</dbReference>
<dbReference type="InterPro" id="IPR033644">
    <property type="entry name" value="Ferrochelatase_C"/>
</dbReference>
<evidence type="ECO:0000256" key="2">
    <source>
        <dbReference type="ARBA" id="ARBA00023004"/>
    </source>
</evidence>
<dbReference type="EC" id="4.99.1.9" evidence="7"/>
<evidence type="ECO:0000313" key="10">
    <source>
        <dbReference type="Proteomes" id="UP001589707"/>
    </source>
</evidence>
<dbReference type="Gene3D" id="3.40.50.1400">
    <property type="match status" value="2"/>
</dbReference>
<reference evidence="9 10" key="1">
    <citation type="submission" date="2024-09" db="EMBL/GenBank/DDBJ databases">
        <authorList>
            <person name="Sun Q."/>
            <person name="Mori K."/>
        </authorList>
    </citation>
    <scope>NUCLEOTIDE SEQUENCE [LARGE SCALE GENOMIC DNA]</scope>
    <source>
        <strain evidence="9 10">JCM 11683</strain>
    </source>
</reference>
<protein>
    <recommendedName>
        <fullName evidence="7">Coproporphyrin III ferrochelatase</fullName>
        <ecNumber evidence="7">4.99.1.9</ecNumber>
    </recommendedName>
</protein>
<keyword evidence="3 7" id="KW-0350">Heme biosynthesis</keyword>
<keyword evidence="7" id="KW-0479">Metal-binding</keyword>
<dbReference type="InterPro" id="IPR001015">
    <property type="entry name" value="Ferrochelatase"/>
</dbReference>
<gene>
    <name evidence="7" type="primary">cpfC</name>
    <name evidence="9" type="ORF">ACFFN1_16510</name>
</gene>
<keyword evidence="10" id="KW-1185">Reference proteome</keyword>
<keyword evidence="4 7" id="KW-0456">Lyase</keyword>
<evidence type="ECO:0000256" key="3">
    <source>
        <dbReference type="ARBA" id="ARBA00023133"/>
    </source>
</evidence>
<evidence type="ECO:0000256" key="8">
    <source>
        <dbReference type="RuleBase" id="RU004185"/>
    </source>
</evidence>
<comment type="subcellular location">
    <subcellularLocation>
        <location evidence="7">Cytoplasm</location>
    </subcellularLocation>
</comment>
<comment type="similarity">
    <text evidence="7 8">Belongs to the ferrochelatase family.</text>
</comment>